<dbReference type="OrthoDB" id="4539871at2"/>
<dbReference type="RefSeq" id="WP_055638350.1">
    <property type="nucleotide sequence ID" value="NZ_JBIRRP010000032.1"/>
</dbReference>
<evidence type="ECO:0000313" key="2">
    <source>
        <dbReference type="EMBL" id="KUN75763.1"/>
    </source>
</evidence>
<evidence type="ECO:0000313" key="3">
    <source>
        <dbReference type="Proteomes" id="UP000052982"/>
    </source>
</evidence>
<protein>
    <submittedName>
        <fullName evidence="2">Polyketide cyclase</fullName>
    </submittedName>
</protein>
<dbReference type="AlphaFoldDB" id="A0A117R7P7"/>
<dbReference type="PANTHER" id="PTHR38436">
    <property type="entry name" value="POLYKETIDE CYCLASE SNOAL-LIKE DOMAIN"/>
    <property type="match status" value="1"/>
</dbReference>
<dbReference type="EMBL" id="LMWW01000073">
    <property type="protein sequence ID" value="KUN75763.1"/>
    <property type="molecule type" value="Genomic_DNA"/>
</dbReference>
<dbReference type="Pfam" id="PF12680">
    <property type="entry name" value="SnoaL_2"/>
    <property type="match status" value="1"/>
</dbReference>
<dbReference type="InterPro" id="IPR037401">
    <property type="entry name" value="SnoaL-like"/>
</dbReference>
<dbReference type="GO" id="GO:0030638">
    <property type="term" value="P:polyketide metabolic process"/>
    <property type="evidence" value="ECO:0007669"/>
    <property type="project" value="InterPro"/>
</dbReference>
<dbReference type="InterPro" id="IPR032710">
    <property type="entry name" value="NTF2-like_dom_sf"/>
</dbReference>
<proteinExistence type="predicted"/>
<dbReference type="STRING" id="1943.AQJ64_40780"/>
<accession>A0A117R7P7</accession>
<comment type="caution">
    <text evidence="2">The sequence shown here is derived from an EMBL/GenBank/DDBJ whole genome shotgun (WGS) entry which is preliminary data.</text>
</comment>
<sequence length="145" mass="16250">MGQAREVMDRLTEALTTKADPKSVAELYAPDAVAVTPDGGELHGRENIVDYWRQMTEMITDARYESVYAYEVGDTAIDEGYYHGRNTGPIPLPSGESLPATGKEVRLRGVDFAEVADGRIVRYRLYFDQMEFLEQLGLLPEGMQQ</sequence>
<reference evidence="2 3" key="1">
    <citation type="submission" date="2015-10" db="EMBL/GenBank/DDBJ databases">
        <title>Draft genome sequence of Streptomyces griseoruber DSM 40281, type strain for the species Streptomyces griseoruber.</title>
        <authorList>
            <person name="Ruckert C."/>
            <person name="Winkler A."/>
            <person name="Kalinowski J."/>
            <person name="Kampfer P."/>
            <person name="Glaeser S."/>
        </authorList>
    </citation>
    <scope>NUCLEOTIDE SEQUENCE [LARGE SCALE GENOMIC DNA]</scope>
    <source>
        <strain evidence="2 3">DSM 40281</strain>
    </source>
</reference>
<dbReference type="SUPFAM" id="SSF54427">
    <property type="entry name" value="NTF2-like"/>
    <property type="match status" value="1"/>
</dbReference>
<keyword evidence="3" id="KW-1185">Reference proteome</keyword>
<organism evidence="2 3">
    <name type="scientific">Streptomyces griseoruber</name>
    <dbReference type="NCBI Taxonomy" id="1943"/>
    <lineage>
        <taxon>Bacteria</taxon>
        <taxon>Bacillati</taxon>
        <taxon>Actinomycetota</taxon>
        <taxon>Actinomycetes</taxon>
        <taxon>Kitasatosporales</taxon>
        <taxon>Streptomycetaceae</taxon>
        <taxon>Streptomyces</taxon>
    </lineage>
</organism>
<dbReference type="Gene3D" id="3.10.450.50">
    <property type="match status" value="1"/>
</dbReference>
<dbReference type="PANTHER" id="PTHR38436:SF1">
    <property type="entry name" value="ESTER CYCLASE"/>
    <property type="match status" value="1"/>
</dbReference>
<name>A0A117R7P7_9ACTN</name>
<feature type="domain" description="SnoaL-like" evidence="1">
    <location>
        <begin position="11"/>
        <end position="123"/>
    </location>
</feature>
<evidence type="ECO:0000259" key="1">
    <source>
        <dbReference type="Pfam" id="PF12680"/>
    </source>
</evidence>
<dbReference type="Proteomes" id="UP000052982">
    <property type="component" value="Unassembled WGS sequence"/>
</dbReference>
<gene>
    <name evidence="2" type="ORF">AQJ64_40780</name>
</gene>
<dbReference type="InterPro" id="IPR009959">
    <property type="entry name" value="Cyclase_SnoaL-like"/>
</dbReference>